<evidence type="ECO:0000256" key="1">
    <source>
        <dbReference type="SAM" id="Phobius"/>
    </source>
</evidence>
<dbReference type="EMBL" id="QKSB01000003">
    <property type="protein sequence ID" value="PZE17590.1"/>
    <property type="molecule type" value="Genomic_DNA"/>
</dbReference>
<evidence type="ECO:0000313" key="3">
    <source>
        <dbReference type="Proteomes" id="UP000249248"/>
    </source>
</evidence>
<keyword evidence="1" id="KW-0472">Membrane</keyword>
<gene>
    <name evidence="2" type="ORF">DNU06_07110</name>
</gene>
<accession>A0A2W1N1Z6</accession>
<dbReference type="Proteomes" id="UP000249248">
    <property type="component" value="Unassembled WGS sequence"/>
</dbReference>
<keyword evidence="1" id="KW-0812">Transmembrane</keyword>
<name>A0A2W1N1Z6_9FLAO</name>
<keyword evidence="1" id="KW-1133">Transmembrane helix</keyword>
<reference evidence="2 3" key="1">
    <citation type="submission" date="2018-06" db="EMBL/GenBank/DDBJ databases">
        <title>The draft genome sequence of Crocinitomix sp. SM1701.</title>
        <authorList>
            <person name="Zhang X."/>
        </authorList>
    </citation>
    <scope>NUCLEOTIDE SEQUENCE [LARGE SCALE GENOMIC DNA]</scope>
    <source>
        <strain evidence="2 3">SM1701</strain>
    </source>
</reference>
<sequence>MDKFKNRIKYYLIGFLIGVVAVAFFFGQRGCAWLPGNRVKSVIAENNIVVGDSVAQLLNCLSDDAQPIYDILNNSGDVNFGESETHLDHKIYLIEGENDLKVWFQLFESSNNQGYSEIIGVSSPNIQCKSTLSNQLKKPLVLPKKIIFSIIESHSFSYYPIIDCQATCYQIPLDSLETIHKKSKKIETPNIPNLINKVYIVNTEYQGKNYQVTYEIGENRTRIKQIQGENECDCEIK</sequence>
<dbReference type="OrthoDB" id="1466970at2"/>
<organism evidence="2 3">
    <name type="scientific">Putridiphycobacter roseus</name>
    <dbReference type="NCBI Taxonomy" id="2219161"/>
    <lineage>
        <taxon>Bacteria</taxon>
        <taxon>Pseudomonadati</taxon>
        <taxon>Bacteroidota</taxon>
        <taxon>Flavobacteriia</taxon>
        <taxon>Flavobacteriales</taxon>
        <taxon>Crocinitomicaceae</taxon>
        <taxon>Putridiphycobacter</taxon>
    </lineage>
</organism>
<evidence type="ECO:0000313" key="2">
    <source>
        <dbReference type="EMBL" id="PZE17590.1"/>
    </source>
</evidence>
<dbReference type="RefSeq" id="WP_111062550.1">
    <property type="nucleotide sequence ID" value="NZ_JBHUCU010000027.1"/>
</dbReference>
<feature type="transmembrane region" description="Helical" evidence="1">
    <location>
        <begin position="10"/>
        <end position="27"/>
    </location>
</feature>
<proteinExistence type="predicted"/>
<comment type="caution">
    <text evidence="2">The sequence shown here is derived from an EMBL/GenBank/DDBJ whole genome shotgun (WGS) entry which is preliminary data.</text>
</comment>
<keyword evidence="3" id="KW-1185">Reference proteome</keyword>
<protein>
    <submittedName>
        <fullName evidence="2">Uncharacterized protein</fullName>
    </submittedName>
</protein>
<dbReference type="AlphaFoldDB" id="A0A2W1N1Z6"/>